<organism evidence="1">
    <name type="scientific">Lepeophtheirus salmonis</name>
    <name type="common">Salmon louse</name>
    <name type="synonym">Caligus salmonis</name>
    <dbReference type="NCBI Taxonomy" id="72036"/>
    <lineage>
        <taxon>Eukaryota</taxon>
        <taxon>Metazoa</taxon>
        <taxon>Ecdysozoa</taxon>
        <taxon>Arthropoda</taxon>
        <taxon>Crustacea</taxon>
        <taxon>Multicrustacea</taxon>
        <taxon>Hexanauplia</taxon>
        <taxon>Copepoda</taxon>
        <taxon>Siphonostomatoida</taxon>
        <taxon>Caligidae</taxon>
        <taxon>Lepeophtheirus</taxon>
    </lineage>
</organism>
<dbReference type="EMBL" id="HACA01023669">
    <property type="protein sequence ID" value="CDW41030.1"/>
    <property type="molecule type" value="Transcribed_RNA"/>
</dbReference>
<dbReference type="AlphaFoldDB" id="A0A0K2USJ9"/>
<sequence length="68" mass="7717">MSNYGKTFSSKVQKTLKSNIFPTLYLVSESSIRAAETETSNIKRTKRVSSRNTKKLSMNFSLLPNKEV</sequence>
<proteinExistence type="predicted"/>
<protein>
    <submittedName>
        <fullName evidence="1">THAP domaincontaining protein 4like [Acyrthosiphon pisum]</fullName>
    </submittedName>
</protein>
<name>A0A0K2USJ9_LEPSM</name>
<reference evidence="1" key="1">
    <citation type="submission" date="2014-05" db="EMBL/GenBank/DDBJ databases">
        <authorList>
            <person name="Chronopoulou M."/>
        </authorList>
    </citation>
    <scope>NUCLEOTIDE SEQUENCE</scope>
    <source>
        <tissue evidence="1">Whole organism</tissue>
    </source>
</reference>
<accession>A0A0K2USJ9</accession>
<evidence type="ECO:0000313" key="1">
    <source>
        <dbReference type="EMBL" id="CDW41030.1"/>
    </source>
</evidence>